<evidence type="ECO:0000313" key="1">
    <source>
        <dbReference type="EMBL" id="EKU92479.1"/>
    </source>
</evidence>
<accession>K9E5Q4</accession>
<name>K9E5Q4_9BACE</name>
<dbReference type="Proteomes" id="UP000009872">
    <property type="component" value="Unassembled WGS sequence"/>
</dbReference>
<organism evidence="1 2">
    <name type="scientific">Bacteroides oleiciplenus YIT 12058</name>
    <dbReference type="NCBI Taxonomy" id="742727"/>
    <lineage>
        <taxon>Bacteria</taxon>
        <taxon>Pseudomonadati</taxon>
        <taxon>Bacteroidota</taxon>
        <taxon>Bacteroidia</taxon>
        <taxon>Bacteroidales</taxon>
        <taxon>Bacteroidaceae</taxon>
        <taxon>Bacteroides</taxon>
    </lineage>
</organism>
<reference evidence="1 2" key="1">
    <citation type="submission" date="2012-09" db="EMBL/GenBank/DDBJ databases">
        <title>The Genome Sequence of Bacteroides oleiciplenus YIT 12058.</title>
        <authorList>
            <consortium name="The Broad Institute Genome Sequencing Platform"/>
            <person name="Earl A."/>
            <person name="Ward D."/>
            <person name="Feldgarden M."/>
            <person name="Gevers D."/>
            <person name="Morotomi M."/>
            <person name="Walker B."/>
            <person name="Young S.K."/>
            <person name="Zeng Q."/>
            <person name="Gargeya S."/>
            <person name="Fitzgerald M."/>
            <person name="Haas B."/>
            <person name="Abouelleil A."/>
            <person name="Alvarado L."/>
            <person name="Arachchi H.M."/>
            <person name="Berlin A.M."/>
            <person name="Chapman S.B."/>
            <person name="Goldberg J."/>
            <person name="Griggs A."/>
            <person name="Gujja S."/>
            <person name="Hansen M."/>
            <person name="Howarth C."/>
            <person name="Imamovic A."/>
            <person name="Larimer J."/>
            <person name="McCowen C."/>
            <person name="Montmayeur A."/>
            <person name="Murphy C."/>
            <person name="Neiman D."/>
            <person name="Pearson M."/>
            <person name="Priest M."/>
            <person name="Roberts A."/>
            <person name="Saif S."/>
            <person name="Shea T."/>
            <person name="Sisk P."/>
            <person name="Sykes S."/>
            <person name="Wortman J."/>
            <person name="Nusbaum C."/>
            <person name="Birren B."/>
        </authorList>
    </citation>
    <scope>NUCLEOTIDE SEQUENCE [LARGE SCALE GENOMIC DNA]</scope>
    <source>
        <strain evidence="1 2">YIT 12058</strain>
    </source>
</reference>
<sequence length="57" mass="7139">MDTFYLCVMMFYLFDHQYKKTRKPLLFLSLPQIYINYQEKKRLWRRVNLWILGSANC</sequence>
<dbReference type="HOGENOM" id="CLU_2987096_0_0_10"/>
<dbReference type="AlphaFoldDB" id="K9E5Q4"/>
<gene>
    <name evidence="1" type="ORF">HMPREF9447_00136</name>
</gene>
<dbReference type="STRING" id="742727.HMPREF9447_00136"/>
<dbReference type="EMBL" id="ADLF01000001">
    <property type="protein sequence ID" value="EKU92479.1"/>
    <property type="molecule type" value="Genomic_DNA"/>
</dbReference>
<keyword evidence="2" id="KW-1185">Reference proteome</keyword>
<protein>
    <submittedName>
        <fullName evidence="1">Uncharacterized protein</fullName>
    </submittedName>
</protein>
<proteinExistence type="predicted"/>
<comment type="caution">
    <text evidence="1">The sequence shown here is derived from an EMBL/GenBank/DDBJ whole genome shotgun (WGS) entry which is preliminary data.</text>
</comment>
<evidence type="ECO:0000313" key="2">
    <source>
        <dbReference type="Proteomes" id="UP000009872"/>
    </source>
</evidence>